<proteinExistence type="predicted"/>
<dbReference type="KEGG" id="ccu:Ccur_04610"/>
<dbReference type="STRING" id="469378.Ccur_04610"/>
<keyword evidence="4" id="KW-1185">Reference proteome</keyword>
<organism evidence="3 4">
    <name type="scientific">Cryptobacterium curtum (strain ATCC 700683 / DSM 15641 / CCUG 43107 / 12-3)</name>
    <dbReference type="NCBI Taxonomy" id="469378"/>
    <lineage>
        <taxon>Bacteria</taxon>
        <taxon>Bacillati</taxon>
        <taxon>Actinomycetota</taxon>
        <taxon>Coriobacteriia</taxon>
        <taxon>Eggerthellales</taxon>
        <taxon>Eggerthellaceae</taxon>
        <taxon>Cryptobacterium</taxon>
    </lineage>
</organism>
<evidence type="ECO:0000256" key="1">
    <source>
        <dbReference type="SAM" id="Phobius"/>
    </source>
</evidence>
<protein>
    <submittedName>
        <fullName evidence="3">Uncharacterized protein</fullName>
    </submittedName>
</protein>
<dbReference type="RefSeq" id="WP_012802871.1">
    <property type="nucleotide sequence ID" value="NC_013170.1"/>
</dbReference>
<dbReference type="EMBL" id="CP001682">
    <property type="protein sequence ID" value="ACU94183.1"/>
    <property type="molecule type" value="Genomic_DNA"/>
</dbReference>
<reference evidence="3 4" key="1">
    <citation type="journal article" date="2009" name="Stand. Genomic Sci.">
        <title>Complete genome sequence of Cryptobacterium curtum type strain (12-3).</title>
        <authorList>
            <person name="Mavrommatis K."/>
            <person name="Pukall R."/>
            <person name="Rohde C."/>
            <person name="Chen F."/>
            <person name="Sims D."/>
            <person name="Brettin T."/>
            <person name="Kuske C."/>
            <person name="Detter J.C."/>
            <person name="Han C."/>
            <person name="Lapidus A."/>
            <person name="Copeland A."/>
            <person name="Glavina Del Rio T."/>
            <person name="Nolan M."/>
            <person name="Lucas S."/>
            <person name="Tice H."/>
            <person name="Cheng J.F."/>
            <person name="Bruce D."/>
            <person name="Goodwin L."/>
            <person name="Pitluck S."/>
            <person name="Ovchinnikova G."/>
            <person name="Pati A."/>
            <person name="Ivanova N."/>
            <person name="Chen A."/>
            <person name="Palaniappan K."/>
            <person name="Chain P."/>
            <person name="D'haeseleer P."/>
            <person name="Goker M."/>
            <person name="Bristow J."/>
            <person name="Eisen J.A."/>
            <person name="Markowitz V."/>
            <person name="Hugenholtz P."/>
            <person name="Rohde M."/>
            <person name="Klenk H.P."/>
            <person name="Kyrpides N.C."/>
        </authorList>
    </citation>
    <scope>NUCLEOTIDE SEQUENCE [LARGE SCALE GENOMIC DNA]</scope>
    <source>
        <strain evidence="4">ATCC 700683 / DSM 15641 / 12-3</strain>
    </source>
</reference>
<feature type="chain" id="PRO_5002979487" evidence="2">
    <location>
        <begin position="23"/>
        <end position="186"/>
    </location>
</feature>
<sequence length="186" mass="19872">MPKALRIALPIVLLASVYCAFAASMQPDSGDAADAVMNIWFASMIIIGMANVVNACLDRGEGSPRRLAFWDMLLKLCLIPFYLFVFVGGLLLSFVLAIIPGFIFVTPILAAMLAVIDYVLLLLTSSYGFASVVRAQKQGLITKGTAVVLGILHVFFVADVVAAIVLYAMIRNAEKPVLTAGSPSES</sequence>
<feature type="transmembrane region" description="Helical" evidence="1">
    <location>
        <begin position="145"/>
        <end position="170"/>
    </location>
</feature>
<dbReference type="OrthoDB" id="3258469at2"/>
<dbReference type="Pfam" id="PF20357">
    <property type="entry name" value="DUF6652"/>
    <property type="match status" value="1"/>
</dbReference>
<dbReference type="AlphaFoldDB" id="C7MMP3"/>
<keyword evidence="1" id="KW-0472">Membrane</keyword>
<dbReference type="HOGENOM" id="CLU_126583_0_0_11"/>
<keyword evidence="2" id="KW-0732">Signal</keyword>
<feature type="transmembrane region" description="Helical" evidence="1">
    <location>
        <begin position="38"/>
        <end position="57"/>
    </location>
</feature>
<keyword evidence="1" id="KW-1133">Transmembrane helix</keyword>
<feature type="transmembrane region" description="Helical" evidence="1">
    <location>
        <begin position="78"/>
        <end position="103"/>
    </location>
</feature>
<evidence type="ECO:0000313" key="4">
    <source>
        <dbReference type="Proteomes" id="UP000000954"/>
    </source>
</evidence>
<evidence type="ECO:0000313" key="3">
    <source>
        <dbReference type="EMBL" id="ACU94183.1"/>
    </source>
</evidence>
<evidence type="ECO:0000256" key="2">
    <source>
        <dbReference type="SAM" id="SignalP"/>
    </source>
</evidence>
<dbReference type="Proteomes" id="UP000000954">
    <property type="component" value="Chromosome"/>
</dbReference>
<keyword evidence="1" id="KW-0812">Transmembrane</keyword>
<accession>C7MMP3</accession>
<dbReference type="eggNOG" id="ENOG50342Z5">
    <property type="taxonomic scope" value="Bacteria"/>
</dbReference>
<gene>
    <name evidence="3" type="ordered locus">Ccur_04610</name>
</gene>
<feature type="transmembrane region" description="Helical" evidence="1">
    <location>
        <begin position="109"/>
        <end position="133"/>
    </location>
</feature>
<feature type="signal peptide" evidence="2">
    <location>
        <begin position="1"/>
        <end position="22"/>
    </location>
</feature>
<dbReference type="InterPro" id="IPR046594">
    <property type="entry name" value="DUF6652"/>
</dbReference>
<name>C7MMP3_CRYCD</name>